<comment type="caution">
    <text evidence="2">The sequence shown here is derived from an EMBL/GenBank/DDBJ whole genome shotgun (WGS) entry which is preliminary data.</text>
</comment>
<reference evidence="2 3" key="1">
    <citation type="journal article" date="2014" name="BMC Genomics">
        <title>Comparative genomics of the major fungal agents of human and animal Sporotrichosis: Sporothrix schenckii and Sporothrix brasiliensis.</title>
        <authorList>
            <person name="Teixeira M.M."/>
            <person name="de Almeida L.G."/>
            <person name="Kubitschek-Barreira P."/>
            <person name="Alves F.L."/>
            <person name="Kioshima E.S."/>
            <person name="Abadio A.K."/>
            <person name="Fernandes L."/>
            <person name="Derengowski L.S."/>
            <person name="Ferreira K.S."/>
            <person name="Souza R.C."/>
            <person name="Ruiz J.C."/>
            <person name="de Andrade N.C."/>
            <person name="Paes H.C."/>
            <person name="Nicola A.M."/>
            <person name="Albuquerque P."/>
            <person name="Gerber A.L."/>
            <person name="Martins V.P."/>
            <person name="Peconick L.D."/>
            <person name="Neto A.V."/>
            <person name="Chaucanez C.B."/>
            <person name="Silva P.A."/>
            <person name="Cunha O.L."/>
            <person name="de Oliveira F.F."/>
            <person name="dos Santos T.C."/>
            <person name="Barros A.L."/>
            <person name="Soares M.A."/>
            <person name="de Oliveira L.M."/>
            <person name="Marini M.M."/>
            <person name="Villalobos-Duno H."/>
            <person name="Cunha M.M."/>
            <person name="de Hoog S."/>
            <person name="da Silveira J.F."/>
            <person name="Henrissat B."/>
            <person name="Nino-Vega G.A."/>
            <person name="Cisalpino P.S."/>
            <person name="Mora-Montes H.M."/>
            <person name="Almeida S.R."/>
            <person name="Stajich J.E."/>
            <person name="Lopes-Bezerra L.M."/>
            <person name="Vasconcelos A.T."/>
            <person name="Felipe M.S."/>
        </authorList>
    </citation>
    <scope>NUCLEOTIDE SEQUENCE [LARGE SCALE GENOMIC DNA]</scope>
    <source>
        <strain evidence="2 3">1099-18</strain>
    </source>
</reference>
<sequence length="451" mass="49604">MYSRYPNQQKEHRHPPAPMLHRSGVQQLRHPLHHRQTCAQTQRHQNAVQSRVELRVKDHARRQHDRVVSRLAWQEQLVSPQWLHQPPLVVVHVFVALIDLVGRIYHTDLVTVGTVIDVATVHVITVSVFSFTAGTIVIVCSQFCGQFGCNIRRPFNVSVVLLDHLQSGLRAFECSLPLSVHDDDHSTALPAVRQADHARAQVVELRRQEQLVRTQQCAQQERVGVVVFAVRRRGLLILVQIALHELVDGRLENVERLANNRLALGINVVGDLGAQGQVGQRGQRARELRGGDLGGLLEDSVALEDVGNVDPEHQVAAAVLAGRCALAVELVDPAVGINLNSVLQLELVDHHGNACQRLQRDSLGHTVLAAAAVHNVQHSRRGVGVEAVKNNMDAAVRLVGGGGSGRLLAPQRVRAGRRRRNAVGLLPAAIGVRGRSRLLGKDVAETRRRQA</sequence>
<evidence type="ECO:0000313" key="2">
    <source>
        <dbReference type="EMBL" id="KJR83704.1"/>
    </source>
</evidence>
<dbReference type="KEGG" id="ssck:SPSK_00113"/>
<dbReference type="EMBL" id="AXCR01000009">
    <property type="protein sequence ID" value="KJR83704.1"/>
    <property type="molecule type" value="Genomic_DNA"/>
</dbReference>
<accession>A0A0F2M3K9</accession>
<reference evidence="2 3" key="2">
    <citation type="journal article" date="2015" name="Eukaryot. Cell">
        <title>Asexual propagation of a virulent clone complex in a human and feline outbreak of sporotrichosis.</title>
        <authorList>
            <person name="Teixeira Mde M."/>
            <person name="Rodrigues A.M."/>
            <person name="Tsui C.K."/>
            <person name="de Almeida L.G."/>
            <person name="Van Diepeningen A.D."/>
            <person name="van den Ende B.G."/>
            <person name="Fernandes G.F."/>
            <person name="Kano R."/>
            <person name="Hamelin R.C."/>
            <person name="Lopes-Bezerra L.M."/>
            <person name="Vasconcelos A.T."/>
            <person name="de Hoog S."/>
            <person name="de Camargo Z.P."/>
            <person name="Felipe M.S."/>
        </authorList>
    </citation>
    <scope>NUCLEOTIDE SEQUENCE [LARGE SCALE GENOMIC DNA]</scope>
    <source>
        <strain evidence="2 3">1099-18</strain>
    </source>
</reference>
<protein>
    <submittedName>
        <fullName evidence="2">Uncharacterized protein</fullName>
    </submittedName>
</protein>
<dbReference type="AlphaFoldDB" id="A0A0F2M3K9"/>
<organism evidence="2 3">
    <name type="scientific">Sporothrix schenckii 1099-18</name>
    <dbReference type="NCBI Taxonomy" id="1397361"/>
    <lineage>
        <taxon>Eukaryota</taxon>
        <taxon>Fungi</taxon>
        <taxon>Dikarya</taxon>
        <taxon>Ascomycota</taxon>
        <taxon>Pezizomycotina</taxon>
        <taxon>Sordariomycetes</taxon>
        <taxon>Sordariomycetidae</taxon>
        <taxon>Ophiostomatales</taxon>
        <taxon>Ophiostomataceae</taxon>
        <taxon>Sporothrix</taxon>
    </lineage>
</organism>
<proteinExistence type="predicted"/>
<dbReference type="GeneID" id="27662370"/>
<feature type="region of interest" description="Disordered" evidence="1">
    <location>
        <begin position="1"/>
        <end position="20"/>
    </location>
</feature>
<dbReference type="VEuPathDB" id="FungiDB:SPSK_00113"/>
<evidence type="ECO:0000313" key="3">
    <source>
        <dbReference type="Proteomes" id="UP000033710"/>
    </source>
</evidence>
<name>A0A0F2M3K9_SPOSC</name>
<dbReference type="Proteomes" id="UP000033710">
    <property type="component" value="Unassembled WGS sequence"/>
</dbReference>
<dbReference type="RefSeq" id="XP_016586380.1">
    <property type="nucleotide sequence ID" value="XM_016727093.1"/>
</dbReference>
<gene>
    <name evidence="2" type="ORF">SPSK_00113</name>
</gene>
<evidence type="ECO:0000256" key="1">
    <source>
        <dbReference type="SAM" id="MobiDB-lite"/>
    </source>
</evidence>